<dbReference type="PROSITE" id="PS50206">
    <property type="entry name" value="RHODANESE_3"/>
    <property type="match status" value="1"/>
</dbReference>
<organism evidence="2 3">
    <name type="scientific">candidate division WS6 bacterium OLB20</name>
    <dbReference type="NCBI Taxonomy" id="1617426"/>
    <lineage>
        <taxon>Bacteria</taxon>
        <taxon>Candidatus Dojkabacteria</taxon>
    </lineage>
</organism>
<dbReference type="AlphaFoldDB" id="A0A136LWL6"/>
<reference evidence="2 3" key="1">
    <citation type="submission" date="2015-02" db="EMBL/GenBank/DDBJ databases">
        <title>Improved understanding of the partial-nitritation anammox process through 23 genomes representing the majority of the microbial community.</title>
        <authorList>
            <person name="Speth D.R."/>
            <person name="In T Zandt M."/>
            <person name="Guerrero Cruz S."/>
            <person name="Jetten M.S."/>
            <person name="Dutilh B.E."/>
        </authorList>
    </citation>
    <scope>NUCLEOTIDE SEQUENCE [LARGE SCALE GENOMIC DNA]</scope>
    <source>
        <strain evidence="2">OLB20</strain>
    </source>
</reference>
<dbReference type="EC" id="2.8.1.1" evidence="2"/>
<feature type="domain" description="Rhodanese" evidence="1">
    <location>
        <begin position="55"/>
        <end position="145"/>
    </location>
</feature>
<dbReference type="InterPro" id="IPR001763">
    <property type="entry name" value="Rhodanese-like_dom"/>
</dbReference>
<accession>A0A136LWL6</accession>
<dbReference type="InterPro" id="IPR036873">
    <property type="entry name" value="Rhodanese-like_dom_sf"/>
</dbReference>
<dbReference type="InterPro" id="IPR052367">
    <property type="entry name" value="Thiosulfate_ST/Rhodanese-like"/>
</dbReference>
<name>A0A136LWL6_9BACT</name>
<dbReference type="STRING" id="1617426.TR69_WS6001001319"/>
<keyword evidence="2" id="KW-0808">Transferase</keyword>
<protein>
    <submittedName>
        <fullName evidence="2">Thiosulfate sulfurtransferase PspE</fullName>
        <ecNumber evidence="2">2.8.1.1</ecNumber>
    </submittedName>
</protein>
<dbReference type="Pfam" id="PF00581">
    <property type="entry name" value="Rhodanese"/>
    <property type="match status" value="1"/>
</dbReference>
<dbReference type="EMBL" id="JYNZ01000005">
    <property type="protein sequence ID" value="KXK26026.1"/>
    <property type="molecule type" value="Genomic_DNA"/>
</dbReference>
<dbReference type="SMART" id="SM00450">
    <property type="entry name" value="RHOD"/>
    <property type="match status" value="1"/>
</dbReference>
<dbReference type="PANTHER" id="PTHR45431:SF3">
    <property type="entry name" value="RHODANESE-LIKE DOMAIN-CONTAINING PROTEIN 15, CHLOROPLASTIC"/>
    <property type="match status" value="1"/>
</dbReference>
<dbReference type="GO" id="GO:0004792">
    <property type="term" value="F:thiosulfate-cyanide sulfurtransferase activity"/>
    <property type="evidence" value="ECO:0007669"/>
    <property type="project" value="UniProtKB-EC"/>
</dbReference>
<evidence type="ECO:0000313" key="3">
    <source>
        <dbReference type="Proteomes" id="UP000070457"/>
    </source>
</evidence>
<sequence length="147" mass="15797">MNIMVSRYAAPAFAALLIVLTAFIIAAMGMSRSTSVSKSPEFATVATGDFMMSLNEPGSVILDIRTPEEYSDGHIAGAQNVDFYAESFTELISRLDRNVPYKIYCNSGNRSAMAVELMKELGFTDVTELSGGIQAWARGGGTTCTNC</sequence>
<dbReference type="CDD" id="cd00158">
    <property type="entry name" value="RHOD"/>
    <property type="match status" value="1"/>
</dbReference>
<evidence type="ECO:0000313" key="2">
    <source>
        <dbReference type="EMBL" id="KXK26026.1"/>
    </source>
</evidence>
<dbReference type="Proteomes" id="UP000070457">
    <property type="component" value="Unassembled WGS sequence"/>
</dbReference>
<dbReference type="PANTHER" id="PTHR45431">
    <property type="entry name" value="RHODANESE-LIKE DOMAIN-CONTAINING PROTEIN 15, CHLOROPLASTIC"/>
    <property type="match status" value="1"/>
</dbReference>
<evidence type="ECO:0000259" key="1">
    <source>
        <dbReference type="PROSITE" id="PS50206"/>
    </source>
</evidence>
<comment type="caution">
    <text evidence="2">The sequence shown here is derived from an EMBL/GenBank/DDBJ whole genome shotgun (WGS) entry which is preliminary data.</text>
</comment>
<proteinExistence type="predicted"/>
<gene>
    <name evidence="2" type="primary">pspE</name>
    <name evidence="2" type="ORF">TR69_WS6001001319</name>
</gene>
<dbReference type="SUPFAM" id="SSF52821">
    <property type="entry name" value="Rhodanese/Cell cycle control phosphatase"/>
    <property type="match status" value="1"/>
</dbReference>
<dbReference type="Gene3D" id="3.40.250.10">
    <property type="entry name" value="Rhodanese-like domain"/>
    <property type="match status" value="1"/>
</dbReference>